<dbReference type="EMBL" id="UGOG01000001">
    <property type="protein sequence ID" value="STX61607.1"/>
    <property type="molecule type" value="Genomic_DNA"/>
</dbReference>
<gene>
    <name evidence="1" type="ORF">Lmor_0407</name>
    <name evidence="2" type="ORF">NCTC12239_00523</name>
</gene>
<name>A0A378JUD0_9GAMM</name>
<dbReference type="RefSeq" id="WP_028383186.1">
    <property type="nucleotide sequence ID" value="NZ_CAAAJG010000007.1"/>
</dbReference>
<dbReference type="Proteomes" id="UP000054985">
    <property type="component" value="Unassembled WGS sequence"/>
</dbReference>
<evidence type="ECO:0000313" key="1">
    <source>
        <dbReference type="EMBL" id="KTD37544.1"/>
    </source>
</evidence>
<dbReference type="Proteomes" id="UP000254040">
    <property type="component" value="Unassembled WGS sequence"/>
</dbReference>
<dbReference type="AlphaFoldDB" id="A0A378JUD0"/>
<reference evidence="2 4" key="2">
    <citation type="submission" date="2018-06" db="EMBL/GenBank/DDBJ databases">
        <authorList>
            <consortium name="Pathogen Informatics"/>
            <person name="Doyle S."/>
        </authorList>
    </citation>
    <scope>NUCLEOTIDE SEQUENCE [LARGE SCALE GENOMIC DNA]</scope>
    <source>
        <strain evidence="2 4">NCTC12239</strain>
    </source>
</reference>
<evidence type="ECO:0000313" key="3">
    <source>
        <dbReference type="Proteomes" id="UP000054985"/>
    </source>
</evidence>
<proteinExistence type="predicted"/>
<keyword evidence="3" id="KW-1185">Reference proteome</keyword>
<organism evidence="2 4">
    <name type="scientific">Legionella moravica</name>
    <dbReference type="NCBI Taxonomy" id="39962"/>
    <lineage>
        <taxon>Bacteria</taxon>
        <taxon>Pseudomonadati</taxon>
        <taxon>Pseudomonadota</taxon>
        <taxon>Gammaproteobacteria</taxon>
        <taxon>Legionellales</taxon>
        <taxon>Legionellaceae</taxon>
        <taxon>Legionella</taxon>
    </lineage>
</organism>
<reference evidence="1 3" key="1">
    <citation type="submission" date="2015-11" db="EMBL/GenBank/DDBJ databases">
        <title>Genomic analysis of 38 Legionella species identifies large and diverse effector repertoires.</title>
        <authorList>
            <person name="Burstein D."/>
            <person name="Amaro F."/>
            <person name="Zusman T."/>
            <person name="Lifshitz Z."/>
            <person name="Cohen O."/>
            <person name="Gilbert J.A."/>
            <person name="Pupko T."/>
            <person name="Shuman H.A."/>
            <person name="Segal G."/>
        </authorList>
    </citation>
    <scope>NUCLEOTIDE SEQUENCE [LARGE SCALE GENOMIC DNA]</scope>
    <source>
        <strain evidence="1 3">ATCC 43877</strain>
    </source>
</reference>
<evidence type="ECO:0000313" key="4">
    <source>
        <dbReference type="Proteomes" id="UP000254040"/>
    </source>
</evidence>
<protein>
    <submittedName>
        <fullName evidence="2">Uncharacterized conserved protein</fullName>
    </submittedName>
</protein>
<dbReference type="EMBL" id="LNYN01000012">
    <property type="protein sequence ID" value="KTD37544.1"/>
    <property type="molecule type" value="Genomic_DNA"/>
</dbReference>
<sequence length="138" mass="16756">MIPSLHDLKRYKNQNVINYFCYHHPECSLDDGQCLFEDLLSWLWLNYQRSKNGKLTYLFGPLLVLDEMWHIFILHTRDYIDFSMHYFGEYIHHEIEPIGFEHIIEEDELTDFLHDCFEYLDQDWVARRFSSALTDQTG</sequence>
<dbReference type="STRING" id="39962.Lmor_0407"/>
<dbReference type="OrthoDB" id="278697at2"/>
<accession>A0A378JUD0</accession>
<evidence type="ECO:0000313" key="2">
    <source>
        <dbReference type="EMBL" id="STX61607.1"/>
    </source>
</evidence>